<feature type="compositionally biased region" description="Polar residues" evidence="1">
    <location>
        <begin position="244"/>
        <end position="257"/>
    </location>
</feature>
<evidence type="ECO:0000256" key="1">
    <source>
        <dbReference type="SAM" id="MobiDB-lite"/>
    </source>
</evidence>
<comment type="caution">
    <text evidence="2">The sequence shown here is derived from an EMBL/GenBank/DDBJ whole genome shotgun (WGS) entry which is preliminary data.</text>
</comment>
<feature type="region of interest" description="Disordered" evidence="1">
    <location>
        <begin position="433"/>
        <end position="505"/>
    </location>
</feature>
<feature type="region of interest" description="Disordered" evidence="1">
    <location>
        <begin position="399"/>
        <end position="418"/>
    </location>
</feature>
<organism evidence="2 3">
    <name type="scientific">Plakobranchus ocellatus</name>
    <dbReference type="NCBI Taxonomy" id="259542"/>
    <lineage>
        <taxon>Eukaryota</taxon>
        <taxon>Metazoa</taxon>
        <taxon>Spiralia</taxon>
        <taxon>Lophotrochozoa</taxon>
        <taxon>Mollusca</taxon>
        <taxon>Gastropoda</taxon>
        <taxon>Heterobranchia</taxon>
        <taxon>Euthyneura</taxon>
        <taxon>Panpulmonata</taxon>
        <taxon>Sacoglossa</taxon>
        <taxon>Placobranchoidea</taxon>
        <taxon>Plakobranchidae</taxon>
        <taxon>Plakobranchus</taxon>
    </lineage>
</organism>
<feature type="compositionally biased region" description="Low complexity" evidence="1">
    <location>
        <begin position="145"/>
        <end position="158"/>
    </location>
</feature>
<feature type="compositionally biased region" description="Pro residues" evidence="1">
    <location>
        <begin position="1"/>
        <end position="16"/>
    </location>
</feature>
<feature type="compositionally biased region" description="Low complexity" evidence="1">
    <location>
        <begin position="471"/>
        <end position="488"/>
    </location>
</feature>
<dbReference type="AlphaFoldDB" id="A0AAV4B539"/>
<feature type="region of interest" description="Disordered" evidence="1">
    <location>
        <begin position="288"/>
        <end position="318"/>
    </location>
</feature>
<feature type="compositionally biased region" description="Low complexity" evidence="1">
    <location>
        <begin position="172"/>
        <end position="206"/>
    </location>
</feature>
<dbReference type="EMBL" id="BLXT01004533">
    <property type="protein sequence ID" value="GFO14222.1"/>
    <property type="molecule type" value="Genomic_DNA"/>
</dbReference>
<evidence type="ECO:0000313" key="3">
    <source>
        <dbReference type="Proteomes" id="UP000735302"/>
    </source>
</evidence>
<reference evidence="2 3" key="1">
    <citation type="journal article" date="2021" name="Elife">
        <title>Chloroplast acquisition without the gene transfer in kleptoplastic sea slugs, Plakobranchus ocellatus.</title>
        <authorList>
            <person name="Maeda T."/>
            <person name="Takahashi S."/>
            <person name="Yoshida T."/>
            <person name="Shimamura S."/>
            <person name="Takaki Y."/>
            <person name="Nagai Y."/>
            <person name="Toyoda A."/>
            <person name="Suzuki Y."/>
            <person name="Arimoto A."/>
            <person name="Ishii H."/>
            <person name="Satoh N."/>
            <person name="Nishiyama T."/>
            <person name="Hasebe M."/>
            <person name="Maruyama T."/>
            <person name="Minagawa J."/>
            <person name="Obokata J."/>
            <person name="Shigenobu S."/>
        </authorList>
    </citation>
    <scope>NUCLEOTIDE SEQUENCE [LARGE SCALE GENOMIC DNA]</scope>
</reference>
<proteinExistence type="predicted"/>
<keyword evidence="3" id="KW-1185">Reference proteome</keyword>
<feature type="compositionally biased region" description="Low complexity" evidence="1">
    <location>
        <begin position="18"/>
        <end position="28"/>
    </location>
</feature>
<gene>
    <name evidence="2" type="ORF">PoB_004072700</name>
</gene>
<feature type="region of interest" description="Disordered" evidence="1">
    <location>
        <begin position="244"/>
        <end position="270"/>
    </location>
</feature>
<feature type="compositionally biased region" description="Gly residues" evidence="1">
    <location>
        <begin position="490"/>
        <end position="500"/>
    </location>
</feature>
<feature type="region of interest" description="Disordered" evidence="1">
    <location>
        <begin position="51"/>
        <end position="158"/>
    </location>
</feature>
<feature type="region of interest" description="Disordered" evidence="1">
    <location>
        <begin position="172"/>
        <end position="232"/>
    </location>
</feature>
<feature type="compositionally biased region" description="Low complexity" evidence="1">
    <location>
        <begin position="81"/>
        <end position="100"/>
    </location>
</feature>
<dbReference type="Proteomes" id="UP000735302">
    <property type="component" value="Unassembled WGS sequence"/>
</dbReference>
<accession>A0AAV4B539</accession>
<name>A0AAV4B539_9GAST</name>
<feature type="region of interest" description="Disordered" evidence="1">
    <location>
        <begin position="1"/>
        <end position="28"/>
    </location>
</feature>
<evidence type="ECO:0000313" key="2">
    <source>
        <dbReference type="EMBL" id="GFO14222.1"/>
    </source>
</evidence>
<sequence>MSSVHPAPPPPPPPGFQSPVSSLSSMTSMSNMGLPSMANFHQGMSNLHGMSGFHHPSYSHGHSAHHPGHQSYGQGMEYNHLAGGQLGASSLSSVPSGTPSIPYPAQASSTPALTPPTYDRRADGMSKDIGSNMRVTPGRELGENLPPSSYSASSTSLSTSSSSSVVAASSSILPSSGLSSSPKAGLLPSTSDMSSSGHDSASASLSNMTGKYPGGENQISSSPYATREAPSSMMDVSTYNLRNENMSNSYTSPTKDPSSSSSSLSHHHHNNMRGEEMFGVYSKENFQPMRDEDDANDRTDTKSSYGVRNGAGEGATEGSLLYSNKDVSSTSSFAMRSAVDASDMHINNYHQHISKHSFLTTYKDSSCGNVPAYTRNDNNTPSTNDILREGSVPMYNHHHMQQQQNHGDHDVYGPDFTNSSIANGSGQYHWGNIGGGSRVGSTQTLRSGGNGYSNTSSGAVVKQQPTSPAGSTGSLQSMSPPSSSDQSPYAGGGAASGGRPGITAGLAGESVDLSVASKQCFP</sequence>
<protein>
    <submittedName>
        <fullName evidence="2">Uncharacterized protein</fullName>
    </submittedName>
</protein>